<protein>
    <recommendedName>
        <fullName evidence="3">CarboxypepD_reg-like domain-containing protein</fullName>
    </recommendedName>
</protein>
<evidence type="ECO:0000313" key="1">
    <source>
        <dbReference type="EMBL" id="SHG04047.1"/>
    </source>
</evidence>
<organism evidence="1 2">
    <name type="scientific">Chryseobacterium arachidis</name>
    <dbReference type="NCBI Taxonomy" id="1416778"/>
    <lineage>
        <taxon>Bacteria</taxon>
        <taxon>Pseudomonadati</taxon>
        <taxon>Bacteroidota</taxon>
        <taxon>Flavobacteriia</taxon>
        <taxon>Flavobacteriales</taxon>
        <taxon>Weeksellaceae</taxon>
        <taxon>Chryseobacterium group</taxon>
        <taxon>Chryseobacterium</taxon>
    </lineage>
</organism>
<evidence type="ECO:0000313" key="2">
    <source>
        <dbReference type="Proteomes" id="UP000184518"/>
    </source>
</evidence>
<evidence type="ECO:0008006" key="3">
    <source>
        <dbReference type="Google" id="ProtNLM"/>
    </source>
</evidence>
<dbReference type="STRING" id="1416778.SAMN05443633_109160"/>
<gene>
    <name evidence="1" type="ORF">SAMN05443633_109160</name>
</gene>
<reference evidence="2" key="1">
    <citation type="submission" date="2016-11" db="EMBL/GenBank/DDBJ databases">
        <authorList>
            <person name="Varghese N."/>
            <person name="Submissions S."/>
        </authorList>
    </citation>
    <scope>NUCLEOTIDE SEQUENCE [LARGE SCALE GENOMIC DNA]</scope>
    <source>
        <strain evidence="2">DSM 27619</strain>
    </source>
</reference>
<dbReference type="AlphaFoldDB" id="A0A1M5GK07"/>
<keyword evidence="2" id="KW-1185">Reference proteome</keyword>
<name>A0A1M5GK07_9FLAO</name>
<sequence>MIQHFSMRLLLAGFTFFYGILFSQSLKNMKILDAEDGKPIANTRIILPNEVIYTNDDGIALVPEQAKNLEVSKTGYQSEKLETIVPVLKLKPLYRDIQEVKIVTIDIRKLLEDVNRSYTKTYYSKPSLYNIIYKEKNTYDNELKLLMVADAKFWTESNFYNYKYKLRNEYEKFIQIELNNIRFFKSAPVNDSLITSTTKVGKSDDYIGFIFMNYTLKRLVDHINFNGSKSSGRIVNDDGEEQTIHFSVRTKSGVKLIGKLLYHKADKVITHLEIEYDQSEFAPIKLKNSAGEEFQFQPGNGMMSLDYYKKDKKYIPSKTMMRSDNYIIYKGEKHRRTFDRDITFQTFSETKEKGLANRIDVHKNMWENVPNHEQKDSKIALSKEEQEFINEK</sequence>
<accession>A0A1M5GK07</accession>
<proteinExistence type="predicted"/>
<dbReference type="Proteomes" id="UP000184518">
    <property type="component" value="Unassembled WGS sequence"/>
</dbReference>
<dbReference type="EMBL" id="FQUT01000009">
    <property type="protein sequence ID" value="SHG04047.1"/>
    <property type="molecule type" value="Genomic_DNA"/>
</dbReference>